<keyword evidence="2" id="KW-1185">Reference proteome</keyword>
<proteinExistence type="predicted"/>
<evidence type="ECO:0000313" key="2">
    <source>
        <dbReference type="Proteomes" id="UP000321424"/>
    </source>
</evidence>
<name>A0A511MAJ0_9NOCA</name>
<dbReference type="Proteomes" id="UP000321424">
    <property type="component" value="Unassembled WGS sequence"/>
</dbReference>
<evidence type="ECO:0000313" key="1">
    <source>
        <dbReference type="EMBL" id="GEM36766.1"/>
    </source>
</evidence>
<sequence length="528" mass="58825">MTSGAIRQRRSVFRAGGRRRNLVVLRAGDTSLHEQWLAGPEPRTWDLVVSYFGDDPHRYRTGDVRRLDRKGPKWPALHHVLTVDLAGTIEDYDYIWLPDDDLATDTASINELFEYAARYRLALSQPALTEDSYYSHEITLVDRRFELRYTNFVEIMAPCFRRDFLLRCLPTFNATQTGWGLDFHWPRFVPDTSSIAIVDAVTVRHTRPVGGPNYAAARAAGVNTWTEYYDYLIQHEIDLTTTVYRGVGAGYRQRAEPTAICVSVDGPQPGLTDWLDHHAVHADLIIVYSDDPAVRALARDTEHPILLCDNSVPVADPVERAVANIHAAVATARSAGMAWLLPLGPRELFYDDGRRRWQIPGAGQVTFIAHEAVPKPQPVADPFRECTLFRVSGRSAFLDAPANRSAVRLDSDIEPVDTHSFTGFTGASGTVTAPMILHYPYPSFEGWLARATEAASSGGTMARHFAHYSRDLLQVAVAHGSLDGAGACFRAEIPCDGMVRRMVEEGELMRLDAVLQRPSPVRSTRLSA</sequence>
<reference evidence="1 2" key="1">
    <citation type="submission" date="2019-07" db="EMBL/GenBank/DDBJ databases">
        <title>Whole genome shotgun sequence of Nocardia ninae NBRC 108245.</title>
        <authorList>
            <person name="Hosoyama A."/>
            <person name="Uohara A."/>
            <person name="Ohji S."/>
            <person name="Ichikawa N."/>
        </authorList>
    </citation>
    <scope>NUCLEOTIDE SEQUENCE [LARGE SCALE GENOMIC DNA]</scope>
    <source>
        <strain evidence="1 2">NBRC 108245</strain>
    </source>
</reference>
<organism evidence="1 2">
    <name type="scientific">Nocardia ninae NBRC 108245</name>
    <dbReference type="NCBI Taxonomy" id="1210091"/>
    <lineage>
        <taxon>Bacteria</taxon>
        <taxon>Bacillati</taxon>
        <taxon>Actinomycetota</taxon>
        <taxon>Actinomycetes</taxon>
        <taxon>Mycobacteriales</taxon>
        <taxon>Nocardiaceae</taxon>
        <taxon>Nocardia</taxon>
    </lineage>
</organism>
<dbReference type="RefSeq" id="WP_186818293.1">
    <property type="nucleotide sequence ID" value="NZ_BJXA01000005.1"/>
</dbReference>
<dbReference type="AlphaFoldDB" id="A0A511MAJ0"/>
<evidence type="ECO:0008006" key="3">
    <source>
        <dbReference type="Google" id="ProtNLM"/>
    </source>
</evidence>
<dbReference type="Pfam" id="PF05212">
    <property type="entry name" value="DUF707"/>
    <property type="match status" value="1"/>
</dbReference>
<protein>
    <recommendedName>
        <fullName evidence="3">DUF707 domain-containing protein</fullName>
    </recommendedName>
</protein>
<gene>
    <name evidence="1" type="ORF">NN4_12850</name>
</gene>
<accession>A0A511MAJ0</accession>
<dbReference type="EMBL" id="BJXA01000005">
    <property type="protein sequence ID" value="GEM36766.1"/>
    <property type="molecule type" value="Genomic_DNA"/>
</dbReference>
<dbReference type="InterPro" id="IPR007877">
    <property type="entry name" value="DUF707"/>
</dbReference>
<comment type="caution">
    <text evidence="1">The sequence shown here is derived from an EMBL/GenBank/DDBJ whole genome shotgun (WGS) entry which is preliminary data.</text>
</comment>